<proteinExistence type="inferred from homology"/>
<dbReference type="GO" id="GO:0008173">
    <property type="term" value="F:RNA methyltransferase activity"/>
    <property type="evidence" value="ECO:0007669"/>
    <property type="project" value="InterPro"/>
</dbReference>
<feature type="region of interest" description="Disordered" evidence="4">
    <location>
        <begin position="1"/>
        <end position="84"/>
    </location>
</feature>
<dbReference type="GO" id="GO:0006396">
    <property type="term" value="P:RNA processing"/>
    <property type="evidence" value="ECO:0007669"/>
    <property type="project" value="InterPro"/>
</dbReference>
<dbReference type="Gene3D" id="3.30.1330.30">
    <property type="match status" value="1"/>
</dbReference>
<reference evidence="6 7" key="1">
    <citation type="submission" date="2019-06" db="EMBL/GenBank/DDBJ databases">
        <title>Whole genome shotgun sequence of Pseudonocardia hydrocarbonoxydans NBRC 14498.</title>
        <authorList>
            <person name="Hosoyama A."/>
            <person name="Uohara A."/>
            <person name="Ohji S."/>
            <person name="Ichikawa N."/>
        </authorList>
    </citation>
    <scope>NUCLEOTIDE SEQUENCE [LARGE SCALE GENOMIC DNA]</scope>
    <source>
        <strain evidence="6 7">NBRC 14498</strain>
    </source>
</reference>
<name>A0A4Y3WWP2_9PSEU</name>
<dbReference type="FunFam" id="3.30.1330.30:FF:000024">
    <property type="entry name" value="Putative tRNA/rRNA methyltransferase"/>
    <property type="match status" value="1"/>
</dbReference>
<evidence type="ECO:0000313" key="6">
    <source>
        <dbReference type="EMBL" id="GEC22540.1"/>
    </source>
</evidence>
<dbReference type="InterPro" id="IPR001537">
    <property type="entry name" value="SpoU_MeTrfase"/>
</dbReference>
<dbReference type="RefSeq" id="WP_141282134.1">
    <property type="nucleotide sequence ID" value="NZ_BAAARZ010000064.1"/>
</dbReference>
<accession>A0A4Y3WWP2</accession>
<dbReference type="CDD" id="cd18103">
    <property type="entry name" value="SpoU-like_RlmB"/>
    <property type="match status" value="1"/>
</dbReference>
<dbReference type="SUPFAM" id="SSF55315">
    <property type="entry name" value="L30e-like"/>
    <property type="match status" value="1"/>
</dbReference>
<dbReference type="InterPro" id="IPR029026">
    <property type="entry name" value="tRNA_m1G_MTases_N"/>
</dbReference>
<dbReference type="Gene3D" id="3.40.1280.10">
    <property type="match status" value="1"/>
</dbReference>
<dbReference type="Pfam" id="PF00588">
    <property type="entry name" value="SpoU_methylase"/>
    <property type="match status" value="1"/>
</dbReference>
<keyword evidence="7" id="KW-1185">Reference proteome</keyword>
<dbReference type="OrthoDB" id="9785673at2"/>
<dbReference type="GO" id="GO:0005829">
    <property type="term" value="C:cytosol"/>
    <property type="evidence" value="ECO:0007669"/>
    <property type="project" value="TreeGrafter"/>
</dbReference>
<dbReference type="Proteomes" id="UP000320338">
    <property type="component" value="Unassembled WGS sequence"/>
</dbReference>
<dbReference type="SMART" id="SM00967">
    <property type="entry name" value="SpoU_sub_bind"/>
    <property type="match status" value="1"/>
</dbReference>
<dbReference type="SUPFAM" id="SSF75217">
    <property type="entry name" value="alpha/beta knot"/>
    <property type="match status" value="1"/>
</dbReference>
<gene>
    <name evidence="6" type="ORF">PHY01_48230</name>
</gene>
<dbReference type="EMBL" id="BJNG01000048">
    <property type="protein sequence ID" value="GEC22540.1"/>
    <property type="molecule type" value="Genomic_DNA"/>
</dbReference>
<organism evidence="6 7">
    <name type="scientific">Pseudonocardia hydrocarbonoxydans</name>
    <dbReference type="NCBI Taxonomy" id="76726"/>
    <lineage>
        <taxon>Bacteria</taxon>
        <taxon>Bacillati</taxon>
        <taxon>Actinomycetota</taxon>
        <taxon>Actinomycetes</taxon>
        <taxon>Pseudonocardiales</taxon>
        <taxon>Pseudonocardiaceae</taxon>
        <taxon>Pseudonocardia</taxon>
    </lineage>
</organism>
<evidence type="ECO:0000256" key="2">
    <source>
        <dbReference type="ARBA" id="ARBA00022603"/>
    </source>
</evidence>
<dbReference type="GO" id="GO:0003723">
    <property type="term" value="F:RNA binding"/>
    <property type="evidence" value="ECO:0007669"/>
    <property type="project" value="InterPro"/>
</dbReference>
<dbReference type="Pfam" id="PF08032">
    <property type="entry name" value="SpoU_sub_bind"/>
    <property type="match status" value="1"/>
</dbReference>
<dbReference type="PANTHER" id="PTHR46429:SF1">
    <property type="entry name" value="23S RRNA (GUANOSINE-2'-O-)-METHYLTRANSFERASE RLMB"/>
    <property type="match status" value="1"/>
</dbReference>
<dbReference type="PANTHER" id="PTHR46429">
    <property type="entry name" value="23S RRNA (GUANOSINE-2'-O-)-METHYLTRANSFERASE RLMB"/>
    <property type="match status" value="1"/>
</dbReference>
<evidence type="ECO:0000256" key="4">
    <source>
        <dbReference type="SAM" id="MobiDB-lite"/>
    </source>
</evidence>
<keyword evidence="3 6" id="KW-0808">Transferase</keyword>
<dbReference type="NCBIfam" id="TIGR00186">
    <property type="entry name" value="rRNA_methyl_3"/>
    <property type="match status" value="1"/>
</dbReference>
<dbReference type="InterPro" id="IPR029064">
    <property type="entry name" value="Ribosomal_eL30-like_sf"/>
</dbReference>
<dbReference type="InterPro" id="IPR029028">
    <property type="entry name" value="Alpha/beta_knot_MTases"/>
</dbReference>
<evidence type="ECO:0000259" key="5">
    <source>
        <dbReference type="SMART" id="SM00967"/>
    </source>
</evidence>
<dbReference type="InterPro" id="IPR004441">
    <property type="entry name" value="rRNA_MeTrfase_TrmH"/>
</dbReference>
<comment type="similarity">
    <text evidence="1">Belongs to the class IV-like SAM-binding methyltransferase superfamily. RNA methyltransferase TrmH family.</text>
</comment>
<evidence type="ECO:0000256" key="3">
    <source>
        <dbReference type="ARBA" id="ARBA00022679"/>
    </source>
</evidence>
<evidence type="ECO:0000256" key="1">
    <source>
        <dbReference type="ARBA" id="ARBA00007228"/>
    </source>
</evidence>
<dbReference type="FunFam" id="3.40.1280.10:FF:000015">
    <property type="entry name" value="Putative tRNA/rRNA methyltransferase"/>
    <property type="match status" value="1"/>
</dbReference>
<comment type="caution">
    <text evidence="6">The sequence shown here is derived from an EMBL/GenBank/DDBJ whole genome shotgun (WGS) entry which is preliminary data.</text>
</comment>
<feature type="domain" description="RNA 2-O ribose methyltransferase substrate binding" evidence="5">
    <location>
        <begin position="83"/>
        <end position="159"/>
    </location>
</feature>
<keyword evidence="2 6" id="KW-0489">Methyltransferase</keyword>
<dbReference type="InterPro" id="IPR013123">
    <property type="entry name" value="SpoU_subst-bd"/>
</dbReference>
<dbReference type="AlphaFoldDB" id="A0A4Y3WWP2"/>
<evidence type="ECO:0000313" key="7">
    <source>
        <dbReference type="Proteomes" id="UP000320338"/>
    </source>
</evidence>
<sequence length="328" mass="33944">MAGNSQRRGAMRKDGTKKGMVVGSGGQRRKQLQGKGPTPPKEERPHHPAARRAKLAERSAANRGRSGTTANRRRAGDGETPETVLGRNPVVECLRAGVPATALQVVIGGTTDERVREALHLAADMGISILEVAKGDMDKMAGGALHQGLALQVPPYAYAHPDELLEIAGDSGMPGLIVALDGVTDPRNLGAVVRSVGAFGGNGVVVPQRRAAGMTAVAWRTSAGTAARVPVARATNLTRTLQEYASAGLMVAGLAADGDVTLDEFELATDPVVVVIGSEGKGLSRLVKETCDLTVSIPMAGPVESLNASVAAGVVLAEIARQRRARLA</sequence>
<dbReference type="GO" id="GO:0032259">
    <property type="term" value="P:methylation"/>
    <property type="evidence" value="ECO:0007669"/>
    <property type="project" value="UniProtKB-KW"/>
</dbReference>
<protein>
    <submittedName>
        <fullName evidence="6">Putative tRNA/rRNA methyltransferase</fullName>
    </submittedName>
</protein>